<feature type="region of interest" description="Disordered" evidence="1">
    <location>
        <begin position="137"/>
        <end position="158"/>
    </location>
</feature>
<reference evidence="2" key="1">
    <citation type="journal article" date="2021" name="Proc. Natl. Acad. Sci. U.S.A.">
        <title>Global biogeography of chemosynthetic symbionts reveals both localized and globally distributed symbiont groups. .</title>
        <authorList>
            <person name="Osvatic J.T."/>
            <person name="Wilkins L.G.E."/>
            <person name="Leibrecht L."/>
            <person name="Leray M."/>
            <person name="Zauner S."/>
            <person name="Polzin J."/>
            <person name="Camacho Y."/>
            <person name="Gros O."/>
            <person name="van Gils J.A."/>
            <person name="Eisen J.A."/>
            <person name="Petersen J.M."/>
            <person name="Yuen B."/>
        </authorList>
    </citation>
    <scope>NUCLEOTIDE SEQUENCE</scope>
    <source>
        <strain evidence="2">MAGL173</strain>
    </source>
</reference>
<dbReference type="InterPro" id="IPR027417">
    <property type="entry name" value="P-loop_NTPase"/>
</dbReference>
<keyword evidence="2" id="KW-0067">ATP-binding</keyword>
<dbReference type="AlphaFoldDB" id="A0A9E4K706"/>
<evidence type="ECO:0000313" key="3">
    <source>
        <dbReference type="Proteomes" id="UP000886687"/>
    </source>
</evidence>
<dbReference type="SUPFAM" id="SSF52540">
    <property type="entry name" value="P-loop containing nucleoside triphosphate hydrolases"/>
    <property type="match status" value="1"/>
</dbReference>
<evidence type="ECO:0000256" key="1">
    <source>
        <dbReference type="SAM" id="MobiDB-lite"/>
    </source>
</evidence>
<sequence>MDHQVVFGRRGTGKTHIFNYLSDTRAKDGDVVVYIDLSNIGSSGGIYSDQSILLTERATRLLVDVLLAVHATLFEYFVENSEEFDLSQTGPLLDQFGDLITQVRVVGEVETKEGSTHSLDTRQSSGLRAAFSPDSVEVGADENSSTAESNSVSAEVGRRGREQHAVHFGSARKVWEKMIEIISPKSIWLLLDEWSSVPIELQPYLADLVRRSVFPVRGVVVKIAAIEQRSMFSLSQAHGNYLGIELGADAAADVNLDDFMVFDNDEVRARAFYRSLLYKHIQATDVLESSDLNIKTEIAFLGKAFTQVNTFDELVRASEGVPRDAINVVIQAAQYAGESAIAVEDIRRAAHAWYQRDKETAVKSKEKASRLLHWVITEVIGARRARAFLLQTDARDELIESLYDARVIHILKRNISTPDAPGVRFNVYKLDYGCYVDLMATTKSPLGLLPLDDLDGDGNVRFIEVPPDDYRAIRRAILDINEFYRYVANIE</sequence>
<evidence type="ECO:0000313" key="2">
    <source>
        <dbReference type="EMBL" id="MCG7940028.1"/>
    </source>
</evidence>
<keyword evidence="2" id="KW-0547">Nucleotide-binding</keyword>
<dbReference type="Proteomes" id="UP000886687">
    <property type="component" value="Unassembled WGS sequence"/>
</dbReference>
<proteinExistence type="predicted"/>
<dbReference type="EMBL" id="JAEPDI010000012">
    <property type="protein sequence ID" value="MCG7940028.1"/>
    <property type="molecule type" value="Genomic_DNA"/>
</dbReference>
<comment type="caution">
    <text evidence="2">The sequence shown here is derived from an EMBL/GenBank/DDBJ whole genome shotgun (WGS) entry which is preliminary data.</text>
</comment>
<accession>A0A9E4K706</accession>
<feature type="compositionally biased region" description="Polar residues" evidence="1">
    <location>
        <begin position="142"/>
        <end position="153"/>
    </location>
</feature>
<organism evidence="2 3">
    <name type="scientific">Candidatus Thiodiazotropha lotti</name>
    <dbReference type="NCBI Taxonomy" id="2792787"/>
    <lineage>
        <taxon>Bacteria</taxon>
        <taxon>Pseudomonadati</taxon>
        <taxon>Pseudomonadota</taxon>
        <taxon>Gammaproteobacteria</taxon>
        <taxon>Chromatiales</taxon>
        <taxon>Sedimenticolaceae</taxon>
        <taxon>Candidatus Thiodiazotropha</taxon>
    </lineage>
</organism>
<name>A0A9E4K706_9GAMM</name>
<gene>
    <name evidence="2" type="ORF">JAZ04_14395</name>
</gene>
<protein>
    <submittedName>
        <fullName evidence="2">ATP-binding protein</fullName>
    </submittedName>
</protein>
<dbReference type="GO" id="GO:0005524">
    <property type="term" value="F:ATP binding"/>
    <property type="evidence" value="ECO:0007669"/>
    <property type="project" value="UniProtKB-KW"/>
</dbReference>